<proteinExistence type="inferred from homology"/>
<dbReference type="Gramene" id="ABO97924">
    <property type="protein sequence ID" value="ABO97924"/>
    <property type="gene ID" value="OSTLU_33634"/>
</dbReference>
<dbReference type="KEGG" id="olu:OSTLU_33634"/>
<accession>A4S308</accession>
<dbReference type="Proteomes" id="UP000001568">
    <property type="component" value="Chromosome 9"/>
</dbReference>
<dbReference type="Gene3D" id="3.30.230.30">
    <property type="entry name" value="Impact, N-terminal domain"/>
    <property type="match status" value="1"/>
</dbReference>
<dbReference type="InterPro" id="IPR036956">
    <property type="entry name" value="Impact_N_sf"/>
</dbReference>
<dbReference type="InterPro" id="IPR023582">
    <property type="entry name" value="Impact"/>
</dbReference>
<dbReference type="RefSeq" id="XP_001419631.1">
    <property type="nucleotide sequence ID" value="XM_001419594.1"/>
</dbReference>
<reference evidence="3 4" key="1">
    <citation type="journal article" date="2007" name="Proc. Natl. Acad. Sci. U.S.A.">
        <title>The tiny eukaryote Ostreococcus provides genomic insights into the paradox of plankton speciation.</title>
        <authorList>
            <person name="Palenik B."/>
            <person name="Grimwood J."/>
            <person name="Aerts A."/>
            <person name="Rouze P."/>
            <person name="Salamov A."/>
            <person name="Putnam N."/>
            <person name="Dupont C."/>
            <person name="Jorgensen R."/>
            <person name="Derelle E."/>
            <person name="Rombauts S."/>
            <person name="Zhou K."/>
            <person name="Otillar R."/>
            <person name="Merchant S.S."/>
            <person name="Podell S."/>
            <person name="Gaasterland T."/>
            <person name="Napoli C."/>
            <person name="Gendler K."/>
            <person name="Manuell A."/>
            <person name="Tai V."/>
            <person name="Vallon O."/>
            <person name="Piganeau G."/>
            <person name="Jancek S."/>
            <person name="Heijde M."/>
            <person name="Jabbari K."/>
            <person name="Bowler C."/>
            <person name="Lohr M."/>
            <person name="Robbens S."/>
            <person name="Werner G."/>
            <person name="Dubchak I."/>
            <person name="Pazour G.J."/>
            <person name="Ren Q."/>
            <person name="Paulsen I."/>
            <person name="Delwiche C."/>
            <person name="Schmutz J."/>
            <person name="Rokhsar D."/>
            <person name="Van de Peer Y."/>
            <person name="Moreau H."/>
            <person name="Grigoriev I.V."/>
        </authorList>
    </citation>
    <scope>NUCLEOTIDE SEQUENCE [LARGE SCALE GENOMIC DNA]</scope>
    <source>
        <strain evidence="3 4">CCE9901</strain>
    </source>
</reference>
<dbReference type="EMBL" id="CP000589">
    <property type="protein sequence ID" value="ABO97924.1"/>
    <property type="molecule type" value="Genomic_DNA"/>
</dbReference>
<keyword evidence="4" id="KW-1185">Reference proteome</keyword>
<dbReference type="GO" id="GO:0140469">
    <property type="term" value="P:GCN2-mediated signaling"/>
    <property type="evidence" value="ECO:0007669"/>
    <property type="project" value="TreeGrafter"/>
</dbReference>
<dbReference type="Pfam" id="PF01205">
    <property type="entry name" value="Impact_N"/>
    <property type="match status" value="1"/>
</dbReference>
<dbReference type="GO" id="GO:0005737">
    <property type="term" value="C:cytoplasm"/>
    <property type="evidence" value="ECO:0007669"/>
    <property type="project" value="TreeGrafter"/>
</dbReference>
<organism evidence="3 4">
    <name type="scientific">Ostreococcus lucimarinus (strain CCE9901)</name>
    <dbReference type="NCBI Taxonomy" id="436017"/>
    <lineage>
        <taxon>Eukaryota</taxon>
        <taxon>Viridiplantae</taxon>
        <taxon>Chlorophyta</taxon>
        <taxon>Mamiellophyceae</taxon>
        <taxon>Mamiellales</taxon>
        <taxon>Bathycoccaceae</taxon>
        <taxon>Ostreococcus</taxon>
    </lineage>
</organism>
<dbReference type="InterPro" id="IPR020568">
    <property type="entry name" value="Ribosomal_Su5_D2-typ_SF"/>
</dbReference>
<evidence type="ECO:0000313" key="3">
    <source>
        <dbReference type="EMBL" id="ABO97924.1"/>
    </source>
</evidence>
<dbReference type="GeneID" id="5003838"/>
<gene>
    <name evidence="3" type="ORF">OSTLU_33634</name>
</gene>
<dbReference type="OrthoDB" id="498934at2759"/>
<dbReference type="eggNOG" id="KOG3299">
    <property type="taxonomic scope" value="Eukaryota"/>
</dbReference>
<dbReference type="GO" id="GO:0006446">
    <property type="term" value="P:regulation of translational initiation"/>
    <property type="evidence" value="ECO:0007669"/>
    <property type="project" value="TreeGrafter"/>
</dbReference>
<protein>
    <recommendedName>
        <fullName evidence="2">Impact N-terminal domain-containing protein</fullName>
    </recommendedName>
</protein>
<dbReference type="OMA" id="HVINACA"/>
<dbReference type="PANTHER" id="PTHR16301:SF25">
    <property type="entry name" value="PROTEIN IMPACT"/>
    <property type="match status" value="1"/>
</dbReference>
<feature type="domain" description="Impact N-terminal" evidence="2">
    <location>
        <begin position="8"/>
        <end position="88"/>
    </location>
</feature>
<name>A4S308_OSTLU</name>
<dbReference type="InterPro" id="IPR001498">
    <property type="entry name" value="Impact_N"/>
</dbReference>
<dbReference type="AlphaFoldDB" id="A4S308"/>
<sequence length="96" mass="10623">MDILNESRRVRAATHNILAYRVSRNDASKTFYQDHDDDGETAAGGRLLRLLVLADARDVVVVVSRWYGGIHLGPARFHVINACAKDALVALGEIHQ</sequence>
<evidence type="ECO:0000259" key="2">
    <source>
        <dbReference type="Pfam" id="PF01205"/>
    </source>
</evidence>
<dbReference type="HOGENOM" id="CLU_045276_2_3_1"/>
<dbReference type="SUPFAM" id="SSF54211">
    <property type="entry name" value="Ribosomal protein S5 domain 2-like"/>
    <property type="match status" value="1"/>
</dbReference>
<evidence type="ECO:0000256" key="1">
    <source>
        <dbReference type="ARBA" id="ARBA00007665"/>
    </source>
</evidence>
<dbReference type="PANTHER" id="PTHR16301">
    <property type="entry name" value="IMPACT-RELATED"/>
    <property type="match status" value="1"/>
</dbReference>
<comment type="similarity">
    <text evidence="1">Belongs to the IMPACT family.</text>
</comment>
<evidence type="ECO:0000313" key="4">
    <source>
        <dbReference type="Proteomes" id="UP000001568"/>
    </source>
</evidence>